<proteinExistence type="predicted"/>
<evidence type="ECO:0000256" key="1">
    <source>
        <dbReference type="SAM" id="MobiDB-lite"/>
    </source>
</evidence>
<name>A0A4R4NEX5_9ACTN</name>
<dbReference type="AlphaFoldDB" id="A0A4R4NEX5"/>
<accession>A0A4R4NEX5</accession>
<comment type="caution">
    <text evidence="2">The sequence shown here is derived from an EMBL/GenBank/DDBJ whole genome shotgun (WGS) entry which is preliminary data.</text>
</comment>
<sequence>MVDGAWWPCSRNAAAELPPLIAAVDQRLGRTILRIGVYRDAWQHIPRRIPARGRQVRVGWFRHSDPRVITLVFATGEPIALLLIPPDTAAGTAEAALKLTAQDTTGLATDDILILASLPPDPAIHATSRAGTTDSPARWENEGGSVIAQKASTSDTPASAPA</sequence>
<dbReference type="Pfam" id="PF19457">
    <property type="entry name" value="DUF5994"/>
    <property type="match status" value="1"/>
</dbReference>
<reference evidence="2 3" key="1">
    <citation type="submission" date="2019-02" db="EMBL/GenBank/DDBJ databases">
        <title>Draft genome sequences of novel Actinobacteria.</title>
        <authorList>
            <person name="Sahin N."/>
            <person name="Ay H."/>
            <person name="Saygin H."/>
        </authorList>
    </citation>
    <scope>NUCLEOTIDE SEQUENCE [LARGE SCALE GENOMIC DNA]</scope>
    <source>
        <strain evidence="2 3">KC201</strain>
    </source>
</reference>
<evidence type="ECO:0000313" key="3">
    <source>
        <dbReference type="Proteomes" id="UP000295157"/>
    </source>
</evidence>
<evidence type="ECO:0000313" key="2">
    <source>
        <dbReference type="EMBL" id="TDC06113.1"/>
    </source>
</evidence>
<dbReference type="EMBL" id="SMJZ01000059">
    <property type="protein sequence ID" value="TDC06113.1"/>
    <property type="molecule type" value="Genomic_DNA"/>
</dbReference>
<dbReference type="OrthoDB" id="3785441at2"/>
<dbReference type="InterPro" id="IPR046036">
    <property type="entry name" value="DUF5994"/>
</dbReference>
<feature type="compositionally biased region" description="Low complexity" evidence="1">
    <location>
        <begin position="151"/>
        <end position="162"/>
    </location>
</feature>
<feature type="region of interest" description="Disordered" evidence="1">
    <location>
        <begin position="125"/>
        <end position="162"/>
    </location>
</feature>
<gene>
    <name evidence="2" type="ORF">E1267_17505</name>
</gene>
<dbReference type="Proteomes" id="UP000295157">
    <property type="component" value="Unassembled WGS sequence"/>
</dbReference>
<organism evidence="2 3">
    <name type="scientific">Nonomuraea longispora</name>
    <dbReference type="NCBI Taxonomy" id="1848320"/>
    <lineage>
        <taxon>Bacteria</taxon>
        <taxon>Bacillati</taxon>
        <taxon>Actinomycetota</taxon>
        <taxon>Actinomycetes</taxon>
        <taxon>Streptosporangiales</taxon>
        <taxon>Streptosporangiaceae</taxon>
        <taxon>Nonomuraea</taxon>
    </lineage>
</organism>
<protein>
    <submittedName>
        <fullName evidence="2">Uncharacterized protein</fullName>
    </submittedName>
</protein>
<keyword evidence="3" id="KW-1185">Reference proteome</keyword>